<dbReference type="Gene3D" id="1.10.287.10">
    <property type="entry name" value="S15/NS1, RNA-binding"/>
    <property type="match status" value="1"/>
</dbReference>
<sequence length="89" mass="10583">MSVTKEQKQDIIEQHRTHDSDTGSPEIQVALLTERINQLTEHFKVHKKDHHSRRGLLKMVGKRRRLLQYLKGKSVERYQRLISELGLRK</sequence>
<proteinExistence type="inferred from homology"/>
<comment type="caution">
    <text evidence="8">The sequence shown here is derived from an EMBL/GenBank/DDBJ whole genome shotgun (WGS) entry which is preliminary data.</text>
</comment>
<reference evidence="8 9" key="1">
    <citation type="submission" date="2017-10" db="EMBL/GenBank/DDBJ databases">
        <title>Novel microbial diversity and functional potential in the marine mammal oral microbiome.</title>
        <authorList>
            <person name="Dudek N.K."/>
            <person name="Sun C.L."/>
            <person name="Burstein D."/>
            <person name="Kantor R.S."/>
            <person name="Aliaga Goltsman D.S."/>
            <person name="Bik E.M."/>
            <person name="Thomas B.C."/>
            <person name="Banfield J.F."/>
            <person name="Relman D.A."/>
        </authorList>
    </citation>
    <scope>NUCLEOTIDE SEQUENCE [LARGE SCALE GENOMIC DNA]</scope>
    <source>
        <strain evidence="8">DOLJORAL78_47_16</strain>
    </source>
</reference>
<dbReference type="Pfam" id="PF00312">
    <property type="entry name" value="Ribosomal_S15"/>
    <property type="match status" value="1"/>
</dbReference>
<feature type="compositionally biased region" description="Basic and acidic residues" evidence="7">
    <location>
        <begin position="1"/>
        <end position="21"/>
    </location>
</feature>
<dbReference type="NCBIfam" id="TIGR00952">
    <property type="entry name" value="S15_bact"/>
    <property type="match status" value="1"/>
</dbReference>
<dbReference type="InterPro" id="IPR009068">
    <property type="entry name" value="uS15_NS1_RNA-bd_sf"/>
</dbReference>
<dbReference type="CDD" id="cd00353">
    <property type="entry name" value="Ribosomal_S15p_S13e"/>
    <property type="match status" value="1"/>
</dbReference>
<dbReference type="GO" id="GO:0019843">
    <property type="term" value="F:rRNA binding"/>
    <property type="evidence" value="ECO:0007669"/>
    <property type="project" value="UniProtKB-UniRule"/>
</dbReference>
<protein>
    <recommendedName>
        <fullName evidence="4">Small ribosomal subunit protein uS15</fullName>
    </recommendedName>
</protein>
<dbReference type="EMBL" id="PDSK01000072">
    <property type="protein sequence ID" value="PIE34894.1"/>
    <property type="molecule type" value="Genomic_DNA"/>
</dbReference>
<dbReference type="InterPro" id="IPR000589">
    <property type="entry name" value="Ribosomal_uS15"/>
</dbReference>
<feature type="region of interest" description="Disordered" evidence="7">
    <location>
        <begin position="1"/>
        <end position="25"/>
    </location>
</feature>
<evidence type="ECO:0000256" key="5">
    <source>
        <dbReference type="RuleBase" id="RU003919"/>
    </source>
</evidence>
<evidence type="ECO:0000256" key="6">
    <source>
        <dbReference type="RuleBase" id="RU004524"/>
    </source>
</evidence>
<dbReference type="GO" id="GO:0022627">
    <property type="term" value="C:cytosolic small ribosomal subunit"/>
    <property type="evidence" value="ECO:0007669"/>
    <property type="project" value="TreeGrafter"/>
</dbReference>
<evidence type="ECO:0000256" key="7">
    <source>
        <dbReference type="SAM" id="MobiDB-lite"/>
    </source>
</evidence>
<dbReference type="AlphaFoldDB" id="A0A2G6KGV9"/>
<gene>
    <name evidence="4" type="primary">rpsO</name>
    <name evidence="8" type="ORF">CSA56_06450</name>
</gene>
<keyword evidence="4 6" id="KW-0699">rRNA-binding</keyword>
<accession>A0A2G6KGV9</accession>
<evidence type="ECO:0000313" key="8">
    <source>
        <dbReference type="EMBL" id="PIE34894.1"/>
    </source>
</evidence>
<dbReference type="InterPro" id="IPR005290">
    <property type="entry name" value="Ribosomal_uS15_bac-type"/>
</dbReference>
<keyword evidence="1 4" id="KW-0689">Ribosomal protein</keyword>
<dbReference type="GO" id="GO:0006412">
    <property type="term" value="P:translation"/>
    <property type="evidence" value="ECO:0007669"/>
    <property type="project" value="UniProtKB-UniRule"/>
</dbReference>
<organism evidence="8 9">
    <name type="scientific">candidate division KSB3 bacterium</name>
    <dbReference type="NCBI Taxonomy" id="2044937"/>
    <lineage>
        <taxon>Bacteria</taxon>
        <taxon>candidate division KSB3</taxon>
    </lineage>
</organism>
<dbReference type="Proteomes" id="UP000230821">
    <property type="component" value="Unassembled WGS sequence"/>
</dbReference>
<evidence type="ECO:0000256" key="1">
    <source>
        <dbReference type="ARBA" id="ARBA00022980"/>
    </source>
</evidence>
<name>A0A2G6KGV9_9BACT</name>
<comment type="function">
    <text evidence="4 6">One of the primary rRNA binding proteins, it binds directly to 16S rRNA where it helps nucleate assembly of the platform of the 30S subunit by binding and bridging several RNA helices of the 16S rRNA.</text>
</comment>
<dbReference type="PROSITE" id="PS00362">
    <property type="entry name" value="RIBOSOMAL_S15"/>
    <property type="match status" value="1"/>
</dbReference>
<dbReference type="PANTHER" id="PTHR23321">
    <property type="entry name" value="RIBOSOMAL PROTEIN S15, BACTERIAL AND ORGANELLAR"/>
    <property type="match status" value="1"/>
</dbReference>
<comment type="similarity">
    <text evidence="4 5">Belongs to the universal ribosomal protein uS15 family.</text>
</comment>
<dbReference type="GO" id="GO:0003735">
    <property type="term" value="F:structural constituent of ribosome"/>
    <property type="evidence" value="ECO:0007669"/>
    <property type="project" value="InterPro"/>
</dbReference>
<evidence type="ECO:0000256" key="4">
    <source>
        <dbReference type="HAMAP-Rule" id="MF_01343"/>
    </source>
</evidence>
<keyword evidence="4 6" id="KW-0694">RNA-binding</keyword>
<evidence type="ECO:0000256" key="2">
    <source>
        <dbReference type="ARBA" id="ARBA00023274"/>
    </source>
</evidence>
<comment type="subunit">
    <text evidence="3 4">Part of the 30S ribosomal subunit. Forms a bridge to the 50S subunit in the 70S ribosome, contacting the 23S rRNA.</text>
</comment>
<dbReference type="FunFam" id="1.10.287.10:FF:000002">
    <property type="entry name" value="30S ribosomal protein S15"/>
    <property type="match status" value="1"/>
</dbReference>
<comment type="function">
    <text evidence="4">Forms an intersubunit bridge (bridge B4) with the 23S rRNA of the 50S subunit in the ribosome.</text>
</comment>
<dbReference type="Gene3D" id="6.10.250.3130">
    <property type="match status" value="1"/>
</dbReference>
<evidence type="ECO:0000313" key="9">
    <source>
        <dbReference type="Proteomes" id="UP000230821"/>
    </source>
</evidence>
<dbReference type="HAMAP" id="MF_01343_B">
    <property type="entry name" value="Ribosomal_uS15_B"/>
    <property type="match status" value="1"/>
</dbReference>
<dbReference type="SMART" id="SM01387">
    <property type="entry name" value="Ribosomal_S15"/>
    <property type="match status" value="1"/>
</dbReference>
<evidence type="ECO:0000256" key="3">
    <source>
        <dbReference type="ARBA" id="ARBA00064542"/>
    </source>
</evidence>
<keyword evidence="2 4" id="KW-0687">Ribonucleoprotein</keyword>
<dbReference type="SUPFAM" id="SSF47060">
    <property type="entry name" value="S15/NS1 RNA-binding domain"/>
    <property type="match status" value="1"/>
</dbReference>
<dbReference type="PANTHER" id="PTHR23321:SF26">
    <property type="entry name" value="SMALL RIBOSOMAL SUBUNIT PROTEIN US15M"/>
    <property type="match status" value="1"/>
</dbReference>